<feature type="transmembrane region" description="Helical" evidence="9">
    <location>
        <begin position="109"/>
        <end position="129"/>
    </location>
</feature>
<evidence type="ECO:0000259" key="10">
    <source>
        <dbReference type="PROSITE" id="PS50928"/>
    </source>
</evidence>
<comment type="similarity">
    <text evidence="2">Belongs to the binding-protein-dependent transport system permease family. MalFG subfamily.</text>
</comment>
<evidence type="ECO:0000313" key="11">
    <source>
        <dbReference type="EMBL" id="TQN31614.1"/>
    </source>
</evidence>
<keyword evidence="6 9" id="KW-0812">Transmembrane</keyword>
<feature type="transmembrane region" description="Helical" evidence="9">
    <location>
        <begin position="69"/>
        <end position="97"/>
    </location>
</feature>
<dbReference type="PROSITE" id="PS50928">
    <property type="entry name" value="ABC_TM1"/>
    <property type="match status" value="1"/>
</dbReference>
<comment type="subcellular location">
    <subcellularLocation>
        <location evidence="1 9">Cell membrane</location>
        <topology evidence="1 9">Multi-pass membrane protein</topology>
    </subcellularLocation>
</comment>
<organism evidence="11 12">
    <name type="scientific">Haloactinospora alba</name>
    <dbReference type="NCBI Taxonomy" id="405555"/>
    <lineage>
        <taxon>Bacteria</taxon>
        <taxon>Bacillati</taxon>
        <taxon>Actinomycetota</taxon>
        <taxon>Actinomycetes</taxon>
        <taxon>Streptosporangiales</taxon>
        <taxon>Nocardiopsidaceae</taxon>
        <taxon>Haloactinospora</taxon>
    </lineage>
</organism>
<dbReference type="InterPro" id="IPR035906">
    <property type="entry name" value="MetI-like_sf"/>
</dbReference>
<evidence type="ECO:0000256" key="7">
    <source>
        <dbReference type="ARBA" id="ARBA00022989"/>
    </source>
</evidence>
<keyword evidence="12" id="KW-1185">Reference proteome</keyword>
<dbReference type="CDD" id="cd06261">
    <property type="entry name" value="TM_PBP2"/>
    <property type="match status" value="1"/>
</dbReference>
<feature type="domain" description="ABC transmembrane type-1" evidence="10">
    <location>
        <begin position="73"/>
        <end position="264"/>
    </location>
</feature>
<keyword evidence="5" id="KW-0762">Sugar transport</keyword>
<sequence length="279" mass="29958">MVSAVTRHLSAGAARHAVLVGASAVSVFPVVWILLTSLKPRGAWQTAEVELFYSPNLENYTQVLTSSSFLLWFSNSVVVAGGTTLVAVFVAATTGYALSRFRFPGMRPLLWSLLITQMFPVAILIVPIYNVLAGMGLINNHAGLILTYLTIAIPFCAWMLRGYMDSIPVEIDEAGRMDGLSPWGTFFRLILPLSRPGVAVVAFYAFITAWGEVAYATAFMTSESNYTLAVGLGQFVGQQKAEWGMLSAASVLIAAPATVVFLLVQRHLVSGLTAGGTKS</sequence>
<evidence type="ECO:0000256" key="6">
    <source>
        <dbReference type="ARBA" id="ARBA00022692"/>
    </source>
</evidence>
<evidence type="ECO:0000313" key="12">
    <source>
        <dbReference type="Proteomes" id="UP000317422"/>
    </source>
</evidence>
<reference evidence="11 12" key="1">
    <citation type="submission" date="2019-06" db="EMBL/GenBank/DDBJ databases">
        <title>Sequencing the genomes of 1000 actinobacteria strains.</title>
        <authorList>
            <person name="Klenk H.-P."/>
        </authorList>
    </citation>
    <scope>NUCLEOTIDE SEQUENCE [LARGE SCALE GENOMIC DNA]</scope>
    <source>
        <strain evidence="11 12">DSM 45015</strain>
    </source>
</reference>
<keyword evidence="3 9" id="KW-0813">Transport</keyword>
<dbReference type="SUPFAM" id="SSF161098">
    <property type="entry name" value="MetI-like"/>
    <property type="match status" value="1"/>
</dbReference>
<dbReference type="GO" id="GO:0015423">
    <property type="term" value="F:ABC-type maltose transporter activity"/>
    <property type="evidence" value="ECO:0007669"/>
    <property type="project" value="TreeGrafter"/>
</dbReference>
<keyword evidence="8 9" id="KW-0472">Membrane</keyword>
<gene>
    <name evidence="11" type="ORF">FHX37_1522</name>
</gene>
<accession>A0A543NIN7</accession>
<dbReference type="PANTHER" id="PTHR32243">
    <property type="entry name" value="MALTOSE TRANSPORT SYSTEM PERMEASE-RELATED"/>
    <property type="match status" value="1"/>
</dbReference>
<keyword evidence="7 9" id="KW-1133">Transmembrane helix</keyword>
<feature type="transmembrane region" description="Helical" evidence="9">
    <location>
        <begin position="141"/>
        <end position="160"/>
    </location>
</feature>
<keyword evidence="4" id="KW-1003">Cell membrane</keyword>
<dbReference type="AlphaFoldDB" id="A0A543NIN7"/>
<comment type="caution">
    <text evidence="11">The sequence shown here is derived from an EMBL/GenBank/DDBJ whole genome shotgun (WGS) entry which is preliminary data.</text>
</comment>
<dbReference type="PANTHER" id="PTHR32243:SF50">
    <property type="entry name" value="MALTOSE_MALTODEXTRIN TRANSPORT SYSTEM PERMEASE PROTEIN MALG"/>
    <property type="match status" value="1"/>
</dbReference>
<dbReference type="GO" id="GO:0042956">
    <property type="term" value="P:maltodextrin transmembrane transport"/>
    <property type="evidence" value="ECO:0007669"/>
    <property type="project" value="TreeGrafter"/>
</dbReference>
<dbReference type="OrthoDB" id="9794684at2"/>
<dbReference type="GO" id="GO:0005886">
    <property type="term" value="C:plasma membrane"/>
    <property type="evidence" value="ECO:0007669"/>
    <property type="project" value="UniProtKB-SubCell"/>
</dbReference>
<feature type="transmembrane region" description="Helical" evidence="9">
    <location>
        <begin position="12"/>
        <end position="35"/>
    </location>
</feature>
<feature type="transmembrane region" description="Helical" evidence="9">
    <location>
        <begin position="198"/>
        <end position="221"/>
    </location>
</feature>
<dbReference type="Pfam" id="PF00528">
    <property type="entry name" value="BPD_transp_1"/>
    <property type="match status" value="1"/>
</dbReference>
<evidence type="ECO:0000256" key="1">
    <source>
        <dbReference type="ARBA" id="ARBA00004651"/>
    </source>
</evidence>
<evidence type="ECO:0000256" key="5">
    <source>
        <dbReference type="ARBA" id="ARBA00022597"/>
    </source>
</evidence>
<proteinExistence type="inferred from homology"/>
<evidence type="ECO:0000256" key="4">
    <source>
        <dbReference type="ARBA" id="ARBA00022475"/>
    </source>
</evidence>
<name>A0A543NIN7_9ACTN</name>
<dbReference type="InterPro" id="IPR050901">
    <property type="entry name" value="BP-dep_ABC_trans_perm"/>
</dbReference>
<evidence type="ECO:0000256" key="8">
    <source>
        <dbReference type="ARBA" id="ARBA00023136"/>
    </source>
</evidence>
<feature type="transmembrane region" description="Helical" evidence="9">
    <location>
        <begin position="241"/>
        <end position="264"/>
    </location>
</feature>
<evidence type="ECO:0000256" key="9">
    <source>
        <dbReference type="RuleBase" id="RU363032"/>
    </source>
</evidence>
<dbReference type="EMBL" id="VFQC01000001">
    <property type="protein sequence ID" value="TQN31614.1"/>
    <property type="molecule type" value="Genomic_DNA"/>
</dbReference>
<dbReference type="InterPro" id="IPR000515">
    <property type="entry name" value="MetI-like"/>
</dbReference>
<protein>
    <submittedName>
        <fullName evidence="11">Arabinogalactan oligomer/maltooligosaccharide transport system permease protein</fullName>
    </submittedName>
</protein>
<evidence type="ECO:0000256" key="3">
    <source>
        <dbReference type="ARBA" id="ARBA00022448"/>
    </source>
</evidence>
<dbReference type="Gene3D" id="1.10.3720.10">
    <property type="entry name" value="MetI-like"/>
    <property type="match status" value="1"/>
</dbReference>
<evidence type="ECO:0000256" key="2">
    <source>
        <dbReference type="ARBA" id="ARBA00009047"/>
    </source>
</evidence>
<dbReference type="Proteomes" id="UP000317422">
    <property type="component" value="Unassembled WGS sequence"/>
</dbReference>